<feature type="compositionally biased region" description="Polar residues" evidence="1">
    <location>
        <begin position="42"/>
        <end position="62"/>
    </location>
</feature>
<organism evidence="3 4">
    <name type="scientific">Botrimarina mediterranea</name>
    <dbReference type="NCBI Taxonomy" id="2528022"/>
    <lineage>
        <taxon>Bacteria</taxon>
        <taxon>Pseudomonadati</taxon>
        <taxon>Planctomycetota</taxon>
        <taxon>Planctomycetia</taxon>
        <taxon>Pirellulales</taxon>
        <taxon>Lacipirellulaceae</taxon>
        <taxon>Botrimarina</taxon>
    </lineage>
</organism>
<gene>
    <name evidence="3" type="ORF">Spa11_26220</name>
</gene>
<sequence precursor="true">MRCTRLFSLFLAGAFCAPALSASIWVPTNYGNGADAEVRESAPTQNRGTSTEIASRIKNTAPQGDPGDGGDRNSLIYVKIDLTNAQMPGDGKTAFRMTYRNNNMTSARVMDLQTPNPALRTGMAFYGLASGQTWDESTITYANAPGINFPGDANVGTRDLNSDLTFLGTKSFSDVGDAGLGIAGSNWNPVGGEFKFESAALDAFVQAAIDNGDSEVTIVSHVLHSGDPVFSYLTQWINFNYLFNPKEQVTLNADPNFDADVLDANNALGSPWSSADNSTGAFSPALLLVQVPEPTAALLCLGALAGLAGARRRG</sequence>
<feature type="signal peptide" evidence="2">
    <location>
        <begin position="1"/>
        <end position="21"/>
    </location>
</feature>
<evidence type="ECO:0008006" key="5">
    <source>
        <dbReference type="Google" id="ProtNLM"/>
    </source>
</evidence>
<dbReference type="AlphaFoldDB" id="A0A518K9E9"/>
<protein>
    <recommendedName>
        <fullName evidence="5">PEP-CTERM protein-sorting domain-containing protein</fullName>
    </recommendedName>
</protein>
<evidence type="ECO:0000313" key="3">
    <source>
        <dbReference type="EMBL" id="QDV74419.1"/>
    </source>
</evidence>
<dbReference type="RefSeq" id="WP_145112807.1">
    <property type="nucleotide sequence ID" value="NZ_CP036349.1"/>
</dbReference>
<keyword evidence="4" id="KW-1185">Reference proteome</keyword>
<proteinExistence type="predicted"/>
<evidence type="ECO:0000256" key="2">
    <source>
        <dbReference type="SAM" id="SignalP"/>
    </source>
</evidence>
<reference evidence="3 4" key="1">
    <citation type="submission" date="2019-02" db="EMBL/GenBank/DDBJ databases">
        <title>Deep-cultivation of Planctomycetes and their phenomic and genomic characterization uncovers novel biology.</title>
        <authorList>
            <person name="Wiegand S."/>
            <person name="Jogler M."/>
            <person name="Boedeker C."/>
            <person name="Pinto D."/>
            <person name="Vollmers J."/>
            <person name="Rivas-Marin E."/>
            <person name="Kohn T."/>
            <person name="Peeters S.H."/>
            <person name="Heuer A."/>
            <person name="Rast P."/>
            <person name="Oberbeckmann S."/>
            <person name="Bunk B."/>
            <person name="Jeske O."/>
            <person name="Meyerdierks A."/>
            <person name="Storesund J.E."/>
            <person name="Kallscheuer N."/>
            <person name="Luecker S."/>
            <person name="Lage O.M."/>
            <person name="Pohl T."/>
            <person name="Merkel B.J."/>
            <person name="Hornburger P."/>
            <person name="Mueller R.-W."/>
            <person name="Bruemmer F."/>
            <person name="Labrenz M."/>
            <person name="Spormann A.M."/>
            <person name="Op den Camp H."/>
            <person name="Overmann J."/>
            <person name="Amann R."/>
            <person name="Jetten M.S.M."/>
            <person name="Mascher T."/>
            <person name="Medema M.H."/>
            <person name="Devos D.P."/>
            <person name="Kaster A.-K."/>
            <person name="Ovreas L."/>
            <person name="Rohde M."/>
            <person name="Galperin M.Y."/>
            <person name="Jogler C."/>
        </authorList>
    </citation>
    <scope>NUCLEOTIDE SEQUENCE [LARGE SCALE GENOMIC DNA]</scope>
    <source>
        <strain evidence="3 4">Spa11</strain>
    </source>
</reference>
<dbReference type="Proteomes" id="UP000316426">
    <property type="component" value="Chromosome"/>
</dbReference>
<evidence type="ECO:0000256" key="1">
    <source>
        <dbReference type="SAM" id="MobiDB-lite"/>
    </source>
</evidence>
<feature type="chain" id="PRO_5022105990" description="PEP-CTERM protein-sorting domain-containing protein" evidence="2">
    <location>
        <begin position="22"/>
        <end position="314"/>
    </location>
</feature>
<dbReference type="EMBL" id="CP036349">
    <property type="protein sequence ID" value="QDV74419.1"/>
    <property type="molecule type" value="Genomic_DNA"/>
</dbReference>
<dbReference type="KEGG" id="bmei:Spa11_26220"/>
<keyword evidence="2" id="KW-0732">Signal</keyword>
<evidence type="ECO:0000313" key="4">
    <source>
        <dbReference type="Proteomes" id="UP000316426"/>
    </source>
</evidence>
<accession>A0A518K9E9</accession>
<feature type="region of interest" description="Disordered" evidence="1">
    <location>
        <begin position="36"/>
        <end position="71"/>
    </location>
</feature>
<name>A0A518K9E9_9BACT</name>